<dbReference type="InterPro" id="IPR031755">
    <property type="entry name" value="Inhibitor_I66"/>
</dbReference>
<name>A0A9P7FSV9_9AGAR</name>
<reference evidence="1" key="1">
    <citation type="submission" date="2021-02" db="EMBL/GenBank/DDBJ databases">
        <authorList>
            <person name="Nieuwenhuis M."/>
            <person name="Van De Peppel L.J.J."/>
        </authorList>
    </citation>
    <scope>NUCLEOTIDE SEQUENCE</scope>
    <source>
        <strain evidence="1">D49</strain>
    </source>
</reference>
<accession>A0A9P7FSV9</accession>
<dbReference type="Pfam" id="PF16850">
    <property type="entry name" value="Inhibitor_I66"/>
    <property type="match status" value="1"/>
</dbReference>
<dbReference type="GO" id="GO:0004867">
    <property type="term" value="F:serine-type endopeptidase inhibitor activity"/>
    <property type="evidence" value="ECO:0007669"/>
    <property type="project" value="InterPro"/>
</dbReference>
<dbReference type="Gene3D" id="2.80.10.50">
    <property type="match status" value="1"/>
</dbReference>
<evidence type="ECO:0000313" key="2">
    <source>
        <dbReference type="Proteomes" id="UP000717328"/>
    </source>
</evidence>
<dbReference type="Proteomes" id="UP000717328">
    <property type="component" value="Unassembled WGS sequence"/>
</dbReference>
<evidence type="ECO:0000313" key="1">
    <source>
        <dbReference type="EMBL" id="KAG5636439.1"/>
    </source>
</evidence>
<organism evidence="1 2">
    <name type="scientific">Sphagnurus paluster</name>
    <dbReference type="NCBI Taxonomy" id="117069"/>
    <lineage>
        <taxon>Eukaryota</taxon>
        <taxon>Fungi</taxon>
        <taxon>Dikarya</taxon>
        <taxon>Basidiomycota</taxon>
        <taxon>Agaricomycotina</taxon>
        <taxon>Agaricomycetes</taxon>
        <taxon>Agaricomycetidae</taxon>
        <taxon>Agaricales</taxon>
        <taxon>Tricholomatineae</taxon>
        <taxon>Lyophyllaceae</taxon>
        <taxon>Sphagnurus</taxon>
    </lineage>
</organism>
<dbReference type="AlphaFoldDB" id="A0A9P7FSV9"/>
<dbReference type="OrthoDB" id="3439489at2759"/>
<protein>
    <submittedName>
        <fullName evidence="1">Uncharacterized protein</fullName>
    </submittedName>
</protein>
<sequence length="148" mass="16612">MTQLKDGKYYIINRASGARVGVSPLDPGFNRWAVGKAPHHLEEHELPAITWVLTHKQGDLYHLQVEGGSAIGENGAVYAPPKGEQLWQILYREGNKAYTIEKEEKPVPLGWVLRGEDTQVKLAPLPSTKSIPPQFFSTDIWEFKHIGK</sequence>
<dbReference type="EMBL" id="JABCKI010005934">
    <property type="protein sequence ID" value="KAG5636439.1"/>
    <property type="molecule type" value="Genomic_DNA"/>
</dbReference>
<proteinExistence type="predicted"/>
<gene>
    <name evidence="1" type="ORF">H0H81_008084</name>
</gene>
<reference evidence="1" key="2">
    <citation type="submission" date="2021-10" db="EMBL/GenBank/DDBJ databases">
        <title>Phylogenomics reveals ancestral predisposition of the termite-cultivated fungus Termitomyces towards a domesticated lifestyle.</title>
        <authorList>
            <person name="Auxier B."/>
            <person name="Grum-Grzhimaylo A."/>
            <person name="Cardenas M.E."/>
            <person name="Lodge J.D."/>
            <person name="Laessoe T."/>
            <person name="Pedersen O."/>
            <person name="Smith M.E."/>
            <person name="Kuyper T.W."/>
            <person name="Franco-Molano E.A."/>
            <person name="Baroni T.J."/>
            <person name="Aanen D.K."/>
        </authorList>
    </citation>
    <scope>NUCLEOTIDE SEQUENCE</scope>
    <source>
        <strain evidence="1">D49</strain>
    </source>
</reference>
<keyword evidence="2" id="KW-1185">Reference proteome</keyword>
<comment type="caution">
    <text evidence="1">The sequence shown here is derived from an EMBL/GenBank/DDBJ whole genome shotgun (WGS) entry which is preliminary data.</text>
</comment>